<reference evidence="2" key="1">
    <citation type="submission" date="2021-12" db="EMBL/GenBank/DDBJ databases">
        <authorList>
            <person name="King R."/>
        </authorList>
    </citation>
    <scope>NUCLEOTIDE SEQUENCE</scope>
</reference>
<accession>A0A9N8KVY3</accession>
<keyword evidence="1" id="KW-0812">Transmembrane</keyword>
<organism evidence="2 3">
    <name type="scientific">Chrysodeixis includens</name>
    <name type="common">Soybean looper</name>
    <name type="synonym">Pseudoplusia includens</name>
    <dbReference type="NCBI Taxonomy" id="689277"/>
    <lineage>
        <taxon>Eukaryota</taxon>
        <taxon>Metazoa</taxon>
        <taxon>Ecdysozoa</taxon>
        <taxon>Arthropoda</taxon>
        <taxon>Hexapoda</taxon>
        <taxon>Insecta</taxon>
        <taxon>Pterygota</taxon>
        <taxon>Neoptera</taxon>
        <taxon>Endopterygota</taxon>
        <taxon>Lepidoptera</taxon>
        <taxon>Glossata</taxon>
        <taxon>Ditrysia</taxon>
        <taxon>Noctuoidea</taxon>
        <taxon>Noctuidae</taxon>
        <taxon>Plusiinae</taxon>
        <taxon>Chrysodeixis</taxon>
    </lineage>
</organism>
<feature type="transmembrane region" description="Helical" evidence="1">
    <location>
        <begin position="147"/>
        <end position="167"/>
    </location>
</feature>
<name>A0A9N8KVY3_CHRIL</name>
<dbReference type="EMBL" id="LR824018">
    <property type="protein sequence ID" value="CAD0201768.1"/>
    <property type="molecule type" value="Genomic_DNA"/>
</dbReference>
<dbReference type="AlphaFoldDB" id="A0A9N8KVY3"/>
<keyword evidence="3" id="KW-1185">Reference proteome</keyword>
<keyword evidence="1" id="KW-0472">Membrane</keyword>
<keyword evidence="1" id="KW-1133">Transmembrane helix</keyword>
<gene>
    <name evidence="2" type="ORF">CINC_LOCUS3439</name>
</gene>
<sequence length="554" mass="58751">MTMDVQAAPKPEPMPAPEPGLISAGLKLIPKIGKVLGKTGILGEAVDFVREKLAEIGPGSGAGMGSGLGAACTSMVMAATKATKRNSLKKSEISPGSGAGMGSGLGAACTSMVMAATKATKRNSLKKCIFNEELWILIHNSSLKMHFFKLFLFVALVAAMTMDVQAAPKPEPMPAPEPGLISAGIRLIMHFFKLFLFVALVAAMTMDVQAAPKPEPMPAPEPGLISAGIRLIVTEISPGSGAGMGSGLGAACTSMVMAATKATKRNSLKKCIFNEELWILTDIRVGFAKDVPKCCCIEWILWIEKAKTQKAAKYESDLLTNAEISPGSGAGMGSGLGAACTSMVMAATKAMKRNSLKKCIFHEELWILIHNSSLKMHFFKLFLFVALVAAMTMDVQAAPKPEPMPAPEPGLISAGIRLIVTEISPGSGAGMGSGLGAACTSMVMAATKATKRNSLKKCMFNEELWILIHNSSLNMHFFKLFLFVALVAAMTMDVQAAPKPEPMPAPEPGLISAGIRLIVSYICRHRRGTAPLSRLIVMHTTIGTYNSFVRCMFN</sequence>
<proteinExistence type="predicted"/>
<evidence type="ECO:0000313" key="2">
    <source>
        <dbReference type="EMBL" id="CAD0201768.1"/>
    </source>
</evidence>
<feature type="transmembrane region" description="Helical" evidence="1">
    <location>
        <begin position="378"/>
        <end position="398"/>
    </location>
</feature>
<evidence type="ECO:0000256" key="1">
    <source>
        <dbReference type="SAM" id="Phobius"/>
    </source>
</evidence>
<protein>
    <submittedName>
        <fullName evidence="2">Uncharacterized protein</fullName>
    </submittedName>
</protein>
<dbReference type="Proteomes" id="UP001154114">
    <property type="component" value="Chromosome 15"/>
</dbReference>
<evidence type="ECO:0000313" key="3">
    <source>
        <dbReference type="Proteomes" id="UP001154114"/>
    </source>
</evidence>
<feature type="transmembrane region" description="Helical" evidence="1">
    <location>
        <begin position="187"/>
        <end position="208"/>
    </location>
</feature>